<organism evidence="1 2">
    <name type="scientific">Thioclava indica</name>
    <dbReference type="NCBI Taxonomy" id="1353528"/>
    <lineage>
        <taxon>Bacteria</taxon>
        <taxon>Pseudomonadati</taxon>
        <taxon>Pseudomonadota</taxon>
        <taxon>Alphaproteobacteria</taxon>
        <taxon>Rhodobacterales</taxon>
        <taxon>Paracoccaceae</taxon>
        <taxon>Thioclava</taxon>
    </lineage>
</organism>
<dbReference type="AlphaFoldDB" id="A0A074JY21"/>
<keyword evidence="2" id="KW-1185">Reference proteome</keyword>
<gene>
    <name evidence="1" type="ORF">DT23_03090</name>
</gene>
<comment type="caution">
    <text evidence="1">The sequence shown here is derived from an EMBL/GenBank/DDBJ whole genome shotgun (WGS) entry which is preliminary data.</text>
</comment>
<evidence type="ECO:0000313" key="1">
    <source>
        <dbReference type="EMBL" id="KEO60488.1"/>
    </source>
</evidence>
<evidence type="ECO:0000313" key="2">
    <source>
        <dbReference type="Proteomes" id="UP000027471"/>
    </source>
</evidence>
<reference evidence="1 2" key="1">
    <citation type="journal article" date="2015" name="Antonie Van Leeuwenhoek">
        <title>Thioclava indica sp. nov., isolated from surface seawater of the Indian Ocean.</title>
        <authorList>
            <person name="Liu Y."/>
            <person name="Lai Q."/>
            <person name="Du J."/>
            <person name="Xu H."/>
            <person name="Jiang L."/>
            <person name="Shao Z."/>
        </authorList>
    </citation>
    <scope>NUCLEOTIDE SEQUENCE [LARGE SCALE GENOMIC DNA]</scope>
    <source>
        <strain evidence="1 2">DT23-4</strain>
    </source>
</reference>
<dbReference type="EMBL" id="AUNB01000018">
    <property type="protein sequence ID" value="KEO60488.1"/>
    <property type="molecule type" value="Genomic_DNA"/>
</dbReference>
<proteinExistence type="predicted"/>
<dbReference type="Proteomes" id="UP000027471">
    <property type="component" value="Unassembled WGS sequence"/>
</dbReference>
<name>A0A074JY21_9RHOB</name>
<accession>A0A074JY21</accession>
<protein>
    <submittedName>
        <fullName evidence="1">Uncharacterized protein</fullName>
    </submittedName>
</protein>
<sequence length="77" mass="8571">MARTRQVLRQGRAAQNGGVLQRIGLRPTRLCPHPMMATIFSSSLRISMLAQNLSRHTLELRMARQPVRAPGMTGYGV</sequence>